<comment type="caution">
    <text evidence="1">The sequence shown here is derived from an EMBL/GenBank/DDBJ whole genome shotgun (WGS) entry which is preliminary data.</text>
</comment>
<proteinExistence type="predicted"/>
<dbReference type="AlphaFoldDB" id="A0A5L8V9S3"/>
<dbReference type="Pfam" id="PF02613">
    <property type="entry name" value="Nitrate_red_del"/>
    <property type="match status" value="1"/>
</dbReference>
<evidence type="ECO:0000313" key="3">
    <source>
        <dbReference type="EMBL" id="EAK0469189.1"/>
    </source>
</evidence>
<dbReference type="Gene3D" id="1.10.3480.10">
    <property type="entry name" value="TorD-like"/>
    <property type="match status" value="1"/>
</dbReference>
<gene>
    <name evidence="2" type="ORF">AAH17_06055</name>
    <name evidence="3" type="ORF">AAH24_07430</name>
    <name evidence="1" type="ORF">BVH53_06555</name>
</gene>
<evidence type="ECO:0000313" key="1">
    <source>
        <dbReference type="EMBL" id="EAI5408357.1"/>
    </source>
</evidence>
<name>A0A5L8V9S3_CAMFE</name>
<accession>A0A5L8V9S3</accession>
<protein>
    <submittedName>
        <fullName evidence="1">Formate dehydrogenase-specific chaperone</fullName>
    </submittedName>
</protein>
<dbReference type="RefSeq" id="WP_065843778.1">
    <property type="nucleotide sequence ID" value="NZ_AABUZP020000015.1"/>
</dbReference>
<dbReference type="InterPro" id="IPR036411">
    <property type="entry name" value="TorD-like_sf"/>
</dbReference>
<evidence type="ECO:0000313" key="4">
    <source>
        <dbReference type="Proteomes" id="UP000557842"/>
    </source>
</evidence>
<reference evidence="1 4" key="1">
    <citation type="submission" date="2018-05" db="EMBL/GenBank/DDBJ databases">
        <authorList>
            <consortium name="PulseNet: The National Subtyping Network for Foodborne Disease Surveillance"/>
            <person name="Tarr C.L."/>
            <person name="Trees E."/>
            <person name="Katz L.S."/>
            <person name="Carleton-Romer H.A."/>
            <person name="Stroika S."/>
            <person name="Kucerova Z."/>
            <person name="Roache K.F."/>
            <person name="Sabol A.L."/>
            <person name="Besser J."/>
            <person name="Gerner-Smidt P."/>
        </authorList>
    </citation>
    <scope>NUCLEOTIDE SEQUENCE [LARGE SCALE GENOMIC DNA]</scope>
    <source>
        <strain evidence="2">2014D-0197</strain>
        <strain evidence="1 4">2016D-0221</strain>
        <strain evidence="3">D4313</strain>
    </source>
</reference>
<dbReference type="EMBL" id="AACCXM010000007">
    <property type="protein sequence ID" value="EAK0469189.1"/>
    <property type="molecule type" value="Genomic_DNA"/>
</dbReference>
<sequence length="225" mass="26548">MSDLDIGRSYYYEFLSYPLFYSEDRKRYEEFIEQAIYLAKSPIDPSNDVDFANIIKFSFDEFKKEQNSVLFDLSYTNIPLSASFYDEGRDDGNKRLKVIEILKRSNFRRDTNKCSCSEDYLGFIFKLMATILKNNLALSRELFETLINDFSDEFAKMTKEHEAADFFRSYANIYINFISLERAILGFKAPKFEKSIAEESLHKKPFQTKMATPKSKVMWDEFTKI</sequence>
<dbReference type="EMBL" id="AACCXK010000009">
    <property type="protein sequence ID" value="EAK0453222.1"/>
    <property type="molecule type" value="Genomic_DNA"/>
</dbReference>
<dbReference type="SUPFAM" id="SSF89155">
    <property type="entry name" value="TorD-like"/>
    <property type="match status" value="1"/>
</dbReference>
<organism evidence="1 4">
    <name type="scientific">Campylobacter fetus</name>
    <dbReference type="NCBI Taxonomy" id="196"/>
    <lineage>
        <taxon>Bacteria</taxon>
        <taxon>Pseudomonadati</taxon>
        <taxon>Campylobacterota</taxon>
        <taxon>Epsilonproteobacteria</taxon>
        <taxon>Campylobacterales</taxon>
        <taxon>Campylobacteraceae</taxon>
        <taxon>Campylobacter</taxon>
    </lineage>
</organism>
<dbReference type="InterPro" id="IPR020945">
    <property type="entry name" value="DMSO/NO3_reduct_chaperone"/>
</dbReference>
<evidence type="ECO:0000313" key="2">
    <source>
        <dbReference type="EMBL" id="EAK0453222.1"/>
    </source>
</evidence>
<dbReference type="Proteomes" id="UP000557842">
    <property type="component" value="Unassembled WGS sequence"/>
</dbReference>
<dbReference type="EMBL" id="AABQDW010000011">
    <property type="protein sequence ID" value="EAI5408357.1"/>
    <property type="molecule type" value="Genomic_DNA"/>
</dbReference>